<dbReference type="GO" id="GO:0016787">
    <property type="term" value="F:hydrolase activity"/>
    <property type="evidence" value="ECO:0007669"/>
    <property type="project" value="UniProtKB-KW"/>
</dbReference>
<evidence type="ECO:0000259" key="2">
    <source>
        <dbReference type="Pfam" id="PF00857"/>
    </source>
</evidence>
<keyword evidence="4" id="KW-1185">Reference proteome</keyword>
<dbReference type="CDD" id="cd00431">
    <property type="entry name" value="cysteine_hydrolases"/>
    <property type="match status" value="1"/>
</dbReference>
<dbReference type="AlphaFoldDB" id="A0A1M7R4Y0"/>
<evidence type="ECO:0000313" key="3">
    <source>
        <dbReference type="EMBL" id="SHN39939.1"/>
    </source>
</evidence>
<sequence length="220" mass="23236">MQCTLCDARGMSVRGLDNGEHAALIINECQNSMVNPEIGGRDGLAGEAARRHLVPRLAELAQACREAGVLVVHTTIVPRRDYAGTMRNCLLLASLVKKGTVVAGSPAAQIHPDLAPQDGDVVSERVHGLSPFHSTELEPILRSRGVQTVMIAGVSTNIGVPGACLEAVNRGFNVVVPEDCTAGAWPEAHEFQVTHTLPLLATVTTSDAIRTVLAGRTVRA</sequence>
<dbReference type="PANTHER" id="PTHR43540">
    <property type="entry name" value="PEROXYUREIDOACRYLATE/UREIDOACRYLATE AMIDOHYDROLASE-RELATED"/>
    <property type="match status" value="1"/>
</dbReference>
<dbReference type="SUPFAM" id="SSF52499">
    <property type="entry name" value="Isochorismatase-like hydrolases"/>
    <property type="match status" value="1"/>
</dbReference>
<dbReference type="InterPro" id="IPR036380">
    <property type="entry name" value="Isochorismatase-like_sf"/>
</dbReference>
<dbReference type="Pfam" id="PF00857">
    <property type="entry name" value="Isochorismatase"/>
    <property type="match status" value="1"/>
</dbReference>
<name>A0A1M7R4Y0_9ACTN</name>
<dbReference type="InterPro" id="IPR050272">
    <property type="entry name" value="Isochorismatase-like_hydrls"/>
</dbReference>
<evidence type="ECO:0000313" key="4">
    <source>
        <dbReference type="Proteomes" id="UP000184440"/>
    </source>
</evidence>
<reference evidence="3 4" key="1">
    <citation type="submission" date="2016-11" db="EMBL/GenBank/DDBJ databases">
        <authorList>
            <person name="Jaros S."/>
            <person name="Januszkiewicz K."/>
            <person name="Wedrychowicz H."/>
        </authorList>
    </citation>
    <scope>NUCLEOTIDE SEQUENCE [LARGE SCALE GENOMIC DNA]</scope>
    <source>
        <strain evidence="3 4">DSM 46144</strain>
    </source>
</reference>
<protein>
    <submittedName>
        <fullName evidence="3">Nicotinamidase-related amidase</fullName>
    </submittedName>
</protein>
<proteinExistence type="predicted"/>
<dbReference type="PANTHER" id="PTHR43540:SF16">
    <property type="entry name" value="ISOCHORISMATASE-LIKE DOMAIN-CONTAINING PROTEIN"/>
    <property type="match status" value="1"/>
</dbReference>
<keyword evidence="1" id="KW-0378">Hydrolase</keyword>
<feature type="domain" description="Isochorismatase-like" evidence="2">
    <location>
        <begin position="23"/>
        <end position="207"/>
    </location>
</feature>
<accession>A0A1M7R4Y0</accession>
<dbReference type="Proteomes" id="UP000184440">
    <property type="component" value="Unassembled WGS sequence"/>
</dbReference>
<dbReference type="Gene3D" id="3.40.50.850">
    <property type="entry name" value="Isochorismatase-like"/>
    <property type="match status" value="1"/>
</dbReference>
<dbReference type="EMBL" id="FRCS01000006">
    <property type="protein sequence ID" value="SHN39939.1"/>
    <property type="molecule type" value="Genomic_DNA"/>
</dbReference>
<gene>
    <name evidence="3" type="ORF">SAMN05443668_106391</name>
</gene>
<organism evidence="3 4">
    <name type="scientific">Cryptosporangium aurantiacum</name>
    <dbReference type="NCBI Taxonomy" id="134849"/>
    <lineage>
        <taxon>Bacteria</taxon>
        <taxon>Bacillati</taxon>
        <taxon>Actinomycetota</taxon>
        <taxon>Actinomycetes</taxon>
        <taxon>Cryptosporangiales</taxon>
        <taxon>Cryptosporangiaceae</taxon>
        <taxon>Cryptosporangium</taxon>
    </lineage>
</organism>
<evidence type="ECO:0000256" key="1">
    <source>
        <dbReference type="ARBA" id="ARBA00022801"/>
    </source>
</evidence>
<dbReference type="InterPro" id="IPR000868">
    <property type="entry name" value="Isochorismatase-like_dom"/>
</dbReference>
<dbReference type="STRING" id="134849.SAMN05443668_106391"/>